<name>A0A8X6WZW3_9ARAC</name>
<evidence type="ECO:0000313" key="3">
    <source>
        <dbReference type="Proteomes" id="UP000886998"/>
    </source>
</evidence>
<dbReference type="AlphaFoldDB" id="A0A8X6WZW3"/>
<dbReference type="Proteomes" id="UP000886998">
    <property type="component" value="Unassembled WGS sequence"/>
</dbReference>
<protein>
    <submittedName>
        <fullName evidence="2">Uncharacterized protein</fullName>
    </submittedName>
</protein>
<gene>
    <name evidence="2" type="ORF">TNIN_231901</name>
</gene>
<evidence type="ECO:0000313" key="2">
    <source>
        <dbReference type="EMBL" id="GFY43296.1"/>
    </source>
</evidence>
<feature type="region of interest" description="Disordered" evidence="1">
    <location>
        <begin position="1"/>
        <end position="21"/>
    </location>
</feature>
<sequence length="88" mass="10133">MASPQVAQLTQRSTRNPASQSEILRWRSDNSFVAAWGPKRKTHGKPLFRSKCRKALMIYVARFSIDFCKCSTEKRSDYAEEGRYGVDE</sequence>
<comment type="caution">
    <text evidence="2">The sequence shown here is derived from an EMBL/GenBank/DDBJ whole genome shotgun (WGS) entry which is preliminary data.</text>
</comment>
<proteinExistence type="predicted"/>
<evidence type="ECO:0000256" key="1">
    <source>
        <dbReference type="SAM" id="MobiDB-lite"/>
    </source>
</evidence>
<reference evidence="2" key="1">
    <citation type="submission" date="2020-08" db="EMBL/GenBank/DDBJ databases">
        <title>Multicomponent nature underlies the extraordinary mechanical properties of spider dragline silk.</title>
        <authorList>
            <person name="Kono N."/>
            <person name="Nakamura H."/>
            <person name="Mori M."/>
            <person name="Yoshida Y."/>
            <person name="Ohtoshi R."/>
            <person name="Malay A.D."/>
            <person name="Moran D.A.P."/>
            <person name="Tomita M."/>
            <person name="Numata K."/>
            <person name="Arakawa K."/>
        </authorList>
    </citation>
    <scope>NUCLEOTIDE SEQUENCE</scope>
</reference>
<accession>A0A8X6WZW3</accession>
<dbReference type="EMBL" id="BMAV01003585">
    <property type="protein sequence ID" value="GFY43296.1"/>
    <property type="molecule type" value="Genomic_DNA"/>
</dbReference>
<keyword evidence="3" id="KW-1185">Reference proteome</keyword>
<organism evidence="2 3">
    <name type="scientific">Trichonephila inaurata madagascariensis</name>
    <dbReference type="NCBI Taxonomy" id="2747483"/>
    <lineage>
        <taxon>Eukaryota</taxon>
        <taxon>Metazoa</taxon>
        <taxon>Ecdysozoa</taxon>
        <taxon>Arthropoda</taxon>
        <taxon>Chelicerata</taxon>
        <taxon>Arachnida</taxon>
        <taxon>Araneae</taxon>
        <taxon>Araneomorphae</taxon>
        <taxon>Entelegynae</taxon>
        <taxon>Araneoidea</taxon>
        <taxon>Nephilidae</taxon>
        <taxon>Trichonephila</taxon>
        <taxon>Trichonephila inaurata</taxon>
    </lineage>
</organism>